<dbReference type="PIRSF" id="PIRSF016049">
    <property type="entry name" value="Man_dehyd"/>
    <property type="match status" value="1"/>
</dbReference>
<keyword evidence="6 9" id="KW-0408">Iron</keyword>
<evidence type="ECO:0000256" key="7">
    <source>
        <dbReference type="ARBA" id="ARBA00023211"/>
    </source>
</evidence>
<comment type="cofactor">
    <cofactor evidence="9">
        <name>Fe(2+)</name>
        <dbReference type="ChEBI" id="CHEBI:29033"/>
    </cofactor>
    <cofactor evidence="9">
        <name>Mn(2+)</name>
        <dbReference type="ChEBI" id="CHEBI:29035"/>
    </cofactor>
</comment>
<name>A0ABW4N7S4_9SPHN</name>
<proteinExistence type="inferred from homology"/>
<evidence type="ECO:0000256" key="1">
    <source>
        <dbReference type="ARBA" id="ARBA00001794"/>
    </source>
</evidence>
<dbReference type="InterPro" id="IPR004628">
    <property type="entry name" value="Man_deHydtase"/>
</dbReference>
<keyword evidence="11" id="KW-1185">Reference proteome</keyword>
<dbReference type="GO" id="GO:0008927">
    <property type="term" value="F:mannonate dehydratase activity"/>
    <property type="evidence" value="ECO:0007669"/>
    <property type="project" value="UniProtKB-EC"/>
</dbReference>
<dbReference type="Gene3D" id="3.20.20.150">
    <property type="entry name" value="Divalent-metal-dependent TIM barrel enzymes"/>
    <property type="match status" value="1"/>
</dbReference>
<accession>A0ABW4N7S4</accession>
<evidence type="ECO:0000256" key="5">
    <source>
        <dbReference type="ARBA" id="ARBA00012927"/>
    </source>
</evidence>
<dbReference type="SUPFAM" id="SSF51658">
    <property type="entry name" value="Xylose isomerase-like"/>
    <property type="match status" value="1"/>
</dbReference>
<dbReference type="Proteomes" id="UP001597283">
    <property type="component" value="Unassembled WGS sequence"/>
</dbReference>
<evidence type="ECO:0000256" key="2">
    <source>
        <dbReference type="ARBA" id="ARBA00002713"/>
    </source>
</evidence>
<comment type="catalytic activity">
    <reaction evidence="1 9">
        <text>D-mannonate = 2-dehydro-3-deoxy-D-gluconate + H2O</text>
        <dbReference type="Rhea" id="RHEA:20097"/>
        <dbReference type="ChEBI" id="CHEBI:15377"/>
        <dbReference type="ChEBI" id="CHEBI:17767"/>
        <dbReference type="ChEBI" id="CHEBI:57990"/>
        <dbReference type="EC" id="4.2.1.8"/>
    </reaction>
</comment>
<organism evidence="10 11">
    <name type="scientific">Sphingomonas floccifaciens</name>
    <dbReference type="NCBI Taxonomy" id="1844115"/>
    <lineage>
        <taxon>Bacteria</taxon>
        <taxon>Pseudomonadati</taxon>
        <taxon>Pseudomonadota</taxon>
        <taxon>Alphaproteobacteria</taxon>
        <taxon>Sphingomonadales</taxon>
        <taxon>Sphingomonadaceae</taxon>
        <taxon>Sphingomonas</taxon>
    </lineage>
</organism>
<keyword evidence="8 9" id="KW-0456">Lyase</keyword>
<comment type="caution">
    <text evidence="10">The sequence shown here is derived from an EMBL/GenBank/DDBJ whole genome shotgun (WGS) entry which is preliminary data.</text>
</comment>
<dbReference type="EMBL" id="JBHUFC010000001">
    <property type="protein sequence ID" value="MFD1786192.1"/>
    <property type="molecule type" value="Genomic_DNA"/>
</dbReference>
<evidence type="ECO:0000256" key="9">
    <source>
        <dbReference type="HAMAP-Rule" id="MF_00106"/>
    </source>
</evidence>
<dbReference type="NCBIfam" id="NF003027">
    <property type="entry name" value="PRK03906.1"/>
    <property type="match status" value="1"/>
</dbReference>
<evidence type="ECO:0000313" key="10">
    <source>
        <dbReference type="EMBL" id="MFD1786192.1"/>
    </source>
</evidence>
<evidence type="ECO:0000256" key="4">
    <source>
        <dbReference type="ARBA" id="ARBA00007389"/>
    </source>
</evidence>
<dbReference type="Pfam" id="PF03786">
    <property type="entry name" value="UxuA"/>
    <property type="match status" value="1"/>
</dbReference>
<sequence>MTMMTQTMRWFGPNDPVSLAGIRQAGATGIVTALHDIPNGEIWPADRIAERKAMIAAAGLDWTVVESLPVAEGIKTRGPDWDRLIENYRTSLTNLAAHGIDVVTYNFMPLLDWTRTDLAWELPDGARALRFDPADLAAYDIHILRRPGAADSYPDEIAARATRRFEEMGPDARATLEATIIAGLPGSEESFDSPQFLKKIEGYSTIDADRLRANHHDFLRAVCPHADALGITLVVHPDDPPFSIFDLPRVVSTEADLAALFDAVPAKSNGLCFCSGSLGARGDNDLPAILRRFGERIGFLHLRSVQREDGGAVHEAAHLAGDADMPALMKEICTLQAATGRSIPMRPDHGHQMMDDLAKSTNPGYSLIGRMRGLAELRGLEIGIVSAGM</sequence>
<dbReference type="PANTHER" id="PTHR30387">
    <property type="entry name" value="MANNONATE DEHYDRATASE"/>
    <property type="match status" value="1"/>
</dbReference>
<protein>
    <recommendedName>
        <fullName evidence="5 9">Mannonate dehydratase</fullName>
        <ecNumber evidence="5 9">4.2.1.8</ecNumber>
    </recommendedName>
    <alternativeName>
        <fullName evidence="9">D-mannonate hydro-lyase</fullName>
    </alternativeName>
</protein>
<evidence type="ECO:0000256" key="6">
    <source>
        <dbReference type="ARBA" id="ARBA00023004"/>
    </source>
</evidence>
<comment type="pathway">
    <text evidence="3 9">Carbohydrate metabolism; pentose and glucuronate interconversion.</text>
</comment>
<dbReference type="EC" id="4.2.1.8" evidence="5 9"/>
<keyword evidence="7 9" id="KW-0464">Manganese</keyword>
<dbReference type="RefSeq" id="WP_380937940.1">
    <property type="nucleotide sequence ID" value="NZ_JBHUFC010000001.1"/>
</dbReference>
<evidence type="ECO:0000256" key="3">
    <source>
        <dbReference type="ARBA" id="ARBA00004892"/>
    </source>
</evidence>
<comment type="similarity">
    <text evidence="4 9">Belongs to the mannonate dehydratase family.</text>
</comment>
<evidence type="ECO:0000256" key="8">
    <source>
        <dbReference type="ARBA" id="ARBA00023239"/>
    </source>
</evidence>
<reference evidence="11" key="1">
    <citation type="journal article" date="2019" name="Int. J. Syst. Evol. Microbiol.">
        <title>The Global Catalogue of Microorganisms (GCM) 10K type strain sequencing project: providing services to taxonomists for standard genome sequencing and annotation.</title>
        <authorList>
            <consortium name="The Broad Institute Genomics Platform"/>
            <consortium name="The Broad Institute Genome Sequencing Center for Infectious Disease"/>
            <person name="Wu L."/>
            <person name="Ma J."/>
        </authorList>
    </citation>
    <scope>NUCLEOTIDE SEQUENCE [LARGE SCALE GENOMIC DNA]</scope>
    <source>
        <strain evidence="11">Q85</strain>
    </source>
</reference>
<dbReference type="InterPro" id="IPR036237">
    <property type="entry name" value="Xyl_isomerase-like_sf"/>
</dbReference>
<dbReference type="HAMAP" id="MF_00106">
    <property type="entry name" value="UxuA"/>
    <property type="match status" value="1"/>
</dbReference>
<dbReference type="PANTHER" id="PTHR30387:SF2">
    <property type="entry name" value="MANNONATE DEHYDRATASE"/>
    <property type="match status" value="1"/>
</dbReference>
<evidence type="ECO:0000313" key="11">
    <source>
        <dbReference type="Proteomes" id="UP001597283"/>
    </source>
</evidence>
<comment type="function">
    <text evidence="2 9">Catalyzes the dehydration of D-mannonate.</text>
</comment>
<dbReference type="NCBIfam" id="TIGR00695">
    <property type="entry name" value="uxuA"/>
    <property type="match status" value="1"/>
</dbReference>
<gene>
    <name evidence="9 10" type="primary">uxuA</name>
    <name evidence="10" type="ORF">ACFSC3_01270</name>
</gene>